<evidence type="ECO:0008006" key="4">
    <source>
        <dbReference type="Google" id="ProtNLM"/>
    </source>
</evidence>
<dbReference type="Gene3D" id="1.20.58.760">
    <property type="entry name" value="Peptidase M41"/>
    <property type="match status" value="1"/>
</dbReference>
<protein>
    <recommendedName>
        <fullName evidence="4">Transmembrane protein</fullName>
    </recommendedName>
</protein>
<feature type="transmembrane region" description="Helical" evidence="2">
    <location>
        <begin position="101"/>
        <end position="121"/>
    </location>
</feature>
<keyword evidence="2" id="KW-0472">Membrane</keyword>
<feature type="region of interest" description="Disordered" evidence="1">
    <location>
        <begin position="383"/>
        <end position="420"/>
    </location>
</feature>
<keyword evidence="2" id="KW-0812">Transmembrane</keyword>
<dbReference type="GO" id="GO:0004222">
    <property type="term" value="F:metalloendopeptidase activity"/>
    <property type="evidence" value="ECO:0007669"/>
    <property type="project" value="InterPro"/>
</dbReference>
<organism evidence="3">
    <name type="scientific">Pseudomonas aeruginosa</name>
    <dbReference type="NCBI Taxonomy" id="287"/>
    <lineage>
        <taxon>Bacteria</taxon>
        <taxon>Pseudomonadati</taxon>
        <taxon>Pseudomonadota</taxon>
        <taxon>Gammaproteobacteria</taxon>
        <taxon>Pseudomonadales</taxon>
        <taxon>Pseudomonadaceae</taxon>
        <taxon>Pseudomonas</taxon>
    </lineage>
</organism>
<dbReference type="PROSITE" id="PS51257">
    <property type="entry name" value="PROKAR_LIPOPROTEIN"/>
    <property type="match status" value="1"/>
</dbReference>
<name>A0A1V0M6Q0_PSEAI</name>
<geneLocation type="plasmid" evidence="3">
    <name>pJB37</name>
</geneLocation>
<keyword evidence="3" id="KW-0614">Plasmid</keyword>
<feature type="transmembrane region" description="Helical" evidence="2">
    <location>
        <begin position="127"/>
        <end position="146"/>
    </location>
</feature>
<dbReference type="EMBL" id="KY494864">
    <property type="protein sequence ID" value="ARD70531.1"/>
    <property type="molecule type" value="Genomic_DNA"/>
</dbReference>
<dbReference type="InterPro" id="IPR037219">
    <property type="entry name" value="Peptidase_M41-like"/>
</dbReference>
<sequence length="420" mass="45888">MKPRHKKGGMMSSLSNLKEATRLLPGWVPPFLLSCLVVGLYVLAVFTYKDRPSDLVETATTAAIVLSIVIAFAFLVSAIVKADPGKLGKSMSDGFARGLHFVWATASAGLATYVGAAGIYRAVTDNLGFSISALLVAALLGGAYWATSSKKETKPETTDPISGMSKALALPETFAQTPAQRPAFQVTMADTTRLAIHQAARIIAYKGSNCLIDGSFYADLDLNARTAKIFSDMNLIATGQFINWRMHMLLIGSAAEQVIRGTASEAAFDDLQSFDDLASKFLMLGDGRHAFYRPANDAEATLKASRLAMIRKNVWSRCMAAVEMNKEAIIQLVRLMRIQPCLTHGDIKHLLEKVEMPLDFPIAEFDTDEMMERALLGLVHEAEPVEEDDHSQTSSLDEQPPSTRPDNVREFQPRNTTLQA</sequence>
<evidence type="ECO:0000313" key="3">
    <source>
        <dbReference type="EMBL" id="ARD70531.1"/>
    </source>
</evidence>
<evidence type="ECO:0000256" key="2">
    <source>
        <dbReference type="SAM" id="Phobius"/>
    </source>
</evidence>
<dbReference type="AlphaFoldDB" id="A0A1V0M6Q0"/>
<dbReference type="GO" id="GO:0005524">
    <property type="term" value="F:ATP binding"/>
    <property type="evidence" value="ECO:0007669"/>
    <property type="project" value="InterPro"/>
</dbReference>
<keyword evidence="2" id="KW-1133">Transmembrane helix</keyword>
<reference evidence="3" key="1">
    <citation type="submission" date="2017-01" db="EMBL/GenBank/DDBJ databases">
        <title>Complete nucleotide sequence of an IncP-2 blaVIM-2-harboring megaplasmid from Pseudomonas aeruginosa.</title>
        <authorList>
            <person name="Botelho J."/>
            <person name="Grosso F."/>
            <person name="Mabrouk A."/>
            <person name="Peixe L."/>
        </authorList>
    </citation>
    <scope>NUCLEOTIDE SEQUENCE</scope>
    <source>
        <strain evidence="3">FFUP_PS_37</strain>
        <plasmid evidence="3">pJB37</plasmid>
    </source>
</reference>
<accession>A0A1V0M6Q0</accession>
<dbReference type="GO" id="GO:0006508">
    <property type="term" value="P:proteolysis"/>
    <property type="evidence" value="ECO:0007669"/>
    <property type="project" value="InterPro"/>
</dbReference>
<evidence type="ECO:0000256" key="1">
    <source>
        <dbReference type="SAM" id="MobiDB-lite"/>
    </source>
</evidence>
<feature type="transmembrane region" description="Helical" evidence="2">
    <location>
        <begin position="21"/>
        <end position="46"/>
    </location>
</feature>
<dbReference type="SUPFAM" id="SSF140990">
    <property type="entry name" value="FtsH protease domain-like"/>
    <property type="match status" value="1"/>
</dbReference>
<feature type="transmembrane region" description="Helical" evidence="2">
    <location>
        <begin position="58"/>
        <end position="80"/>
    </location>
</feature>
<proteinExistence type="predicted"/>
<feature type="compositionally biased region" description="Polar residues" evidence="1">
    <location>
        <begin position="392"/>
        <end position="405"/>
    </location>
</feature>
<dbReference type="GO" id="GO:0004176">
    <property type="term" value="F:ATP-dependent peptidase activity"/>
    <property type="evidence" value="ECO:0007669"/>
    <property type="project" value="InterPro"/>
</dbReference>